<protein>
    <recommendedName>
        <fullName evidence="4">Secreted protein</fullName>
    </recommendedName>
</protein>
<dbReference type="AlphaFoldDB" id="A0A9P9DEV4"/>
<evidence type="ECO:0000313" key="2">
    <source>
        <dbReference type="EMBL" id="KAH7117973.1"/>
    </source>
</evidence>
<keyword evidence="1" id="KW-0732">Signal</keyword>
<feature type="chain" id="PRO_5040319997" description="Secreted protein" evidence="1">
    <location>
        <begin position="24"/>
        <end position="76"/>
    </location>
</feature>
<comment type="caution">
    <text evidence="2">The sequence shown here is derived from an EMBL/GenBank/DDBJ whole genome shotgun (WGS) entry which is preliminary data.</text>
</comment>
<organism evidence="2 3">
    <name type="scientific">Dendryphion nanum</name>
    <dbReference type="NCBI Taxonomy" id="256645"/>
    <lineage>
        <taxon>Eukaryota</taxon>
        <taxon>Fungi</taxon>
        <taxon>Dikarya</taxon>
        <taxon>Ascomycota</taxon>
        <taxon>Pezizomycotina</taxon>
        <taxon>Dothideomycetes</taxon>
        <taxon>Pleosporomycetidae</taxon>
        <taxon>Pleosporales</taxon>
        <taxon>Torulaceae</taxon>
        <taxon>Dendryphion</taxon>
    </lineage>
</organism>
<name>A0A9P9DEV4_9PLEO</name>
<evidence type="ECO:0000256" key="1">
    <source>
        <dbReference type="SAM" id="SignalP"/>
    </source>
</evidence>
<gene>
    <name evidence="2" type="ORF">B0J11DRAFT_537176</name>
</gene>
<accession>A0A9P9DEV4</accession>
<dbReference type="EMBL" id="JAGMWT010000013">
    <property type="protein sequence ID" value="KAH7117973.1"/>
    <property type="molecule type" value="Genomic_DNA"/>
</dbReference>
<evidence type="ECO:0000313" key="3">
    <source>
        <dbReference type="Proteomes" id="UP000700596"/>
    </source>
</evidence>
<proteinExistence type="predicted"/>
<sequence>MAAAAVVAAQLCPSLPFLTTLQAVYVCVCLSPCVSLSPSCPASAVRPCAVQPVRGRRSRLFDLGSFARQHSHLKPG</sequence>
<keyword evidence="3" id="KW-1185">Reference proteome</keyword>
<feature type="signal peptide" evidence="1">
    <location>
        <begin position="1"/>
        <end position="23"/>
    </location>
</feature>
<reference evidence="2" key="1">
    <citation type="journal article" date="2021" name="Nat. Commun.">
        <title>Genetic determinants of endophytism in the Arabidopsis root mycobiome.</title>
        <authorList>
            <person name="Mesny F."/>
            <person name="Miyauchi S."/>
            <person name="Thiergart T."/>
            <person name="Pickel B."/>
            <person name="Atanasova L."/>
            <person name="Karlsson M."/>
            <person name="Huettel B."/>
            <person name="Barry K.W."/>
            <person name="Haridas S."/>
            <person name="Chen C."/>
            <person name="Bauer D."/>
            <person name="Andreopoulos W."/>
            <person name="Pangilinan J."/>
            <person name="LaButti K."/>
            <person name="Riley R."/>
            <person name="Lipzen A."/>
            <person name="Clum A."/>
            <person name="Drula E."/>
            <person name="Henrissat B."/>
            <person name="Kohler A."/>
            <person name="Grigoriev I.V."/>
            <person name="Martin F.M."/>
            <person name="Hacquard S."/>
        </authorList>
    </citation>
    <scope>NUCLEOTIDE SEQUENCE</scope>
    <source>
        <strain evidence="2">MPI-CAGE-CH-0243</strain>
    </source>
</reference>
<evidence type="ECO:0008006" key="4">
    <source>
        <dbReference type="Google" id="ProtNLM"/>
    </source>
</evidence>
<dbReference type="Proteomes" id="UP000700596">
    <property type="component" value="Unassembled WGS sequence"/>
</dbReference>